<evidence type="ECO:0000256" key="2">
    <source>
        <dbReference type="ARBA" id="ARBA00022692"/>
    </source>
</evidence>
<organism evidence="7 8">
    <name type="scientific">Mycolicibacterium gilvum</name>
    <dbReference type="NCBI Taxonomy" id="1804"/>
    <lineage>
        <taxon>Bacteria</taxon>
        <taxon>Bacillati</taxon>
        <taxon>Actinomycetota</taxon>
        <taxon>Actinomycetes</taxon>
        <taxon>Mycobacteriales</taxon>
        <taxon>Mycobacteriaceae</taxon>
        <taxon>Mycolicibacterium</taxon>
    </lineage>
</organism>
<feature type="transmembrane region" description="Helical" evidence="5">
    <location>
        <begin position="172"/>
        <end position="192"/>
    </location>
</feature>
<evidence type="ECO:0000313" key="8">
    <source>
        <dbReference type="Proteomes" id="UP000254291"/>
    </source>
</evidence>
<dbReference type="AlphaFoldDB" id="A0A378SHQ6"/>
<dbReference type="GO" id="GO:0016020">
    <property type="term" value="C:membrane"/>
    <property type="evidence" value="ECO:0007669"/>
    <property type="project" value="UniProtKB-SubCell"/>
</dbReference>
<comment type="subcellular location">
    <subcellularLocation>
        <location evidence="1">Membrane</location>
        <topology evidence="1">Multi-pass membrane protein</topology>
    </subcellularLocation>
</comment>
<feature type="transmembrane region" description="Helical" evidence="5">
    <location>
        <begin position="59"/>
        <end position="81"/>
    </location>
</feature>
<dbReference type="EMBL" id="UGQM01000001">
    <property type="protein sequence ID" value="STZ42243.1"/>
    <property type="molecule type" value="Genomic_DNA"/>
</dbReference>
<evidence type="ECO:0000256" key="3">
    <source>
        <dbReference type="ARBA" id="ARBA00022989"/>
    </source>
</evidence>
<evidence type="ECO:0000256" key="1">
    <source>
        <dbReference type="ARBA" id="ARBA00004141"/>
    </source>
</evidence>
<proteinExistence type="predicted"/>
<feature type="transmembrane region" description="Helical" evidence="5">
    <location>
        <begin position="260"/>
        <end position="284"/>
    </location>
</feature>
<name>A0A378SHQ6_9MYCO</name>
<dbReference type="InterPro" id="IPR051533">
    <property type="entry name" value="WaaL-like"/>
</dbReference>
<keyword evidence="4 5" id="KW-0472">Membrane</keyword>
<dbReference type="PANTHER" id="PTHR37422">
    <property type="entry name" value="TEICHURONIC ACID BIOSYNTHESIS PROTEIN TUAE"/>
    <property type="match status" value="1"/>
</dbReference>
<feature type="transmembrane region" description="Helical" evidence="5">
    <location>
        <begin position="101"/>
        <end position="121"/>
    </location>
</feature>
<feature type="domain" description="O-antigen ligase-related" evidence="6">
    <location>
        <begin position="133"/>
        <end position="272"/>
    </location>
</feature>
<reference evidence="7 8" key="1">
    <citation type="submission" date="2018-06" db="EMBL/GenBank/DDBJ databases">
        <authorList>
            <consortium name="Pathogen Informatics"/>
            <person name="Doyle S."/>
        </authorList>
    </citation>
    <scope>NUCLEOTIDE SEQUENCE [LARGE SCALE GENOMIC DNA]</scope>
    <source>
        <strain evidence="7 8">NCTC10742</strain>
    </source>
</reference>
<feature type="transmembrane region" description="Helical" evidence="5">
    <location>
        <begin position="126"/>
        <end position="143"/>
    </location>
</feature>
<evidence type="ECO:0000256" key="4">
    <source>
        <dbReference type="ARBA" id="ARBA00023136"/>
    </source>
</evidence>
<dbReference type="PANTHER" id="PTHR37422:SF13">
    <property type="entry name" value="LIPOPOLYSACCHARIDE BIOSYNTHESIS PROTEIN PA4999-RELATED"/>
    <property type="match status" value="1"/>
</dbReference>
<dbReference type="Pfam" id="PF04932">
    <property type="entry name" value="Wzy_C"/>
    <property type="match status" value="1"/>
</dbReference>
<evidence type="ECO:0000256" key="5">
    <source>
        <dbReference type="SAM" id="Phobius"/>
    </source>
</evidence>
<sequence length="357" mass="38191">MWVFAGYATLISALTATDQVTVSDNVFVAVQILALIGLAPFALTRNASDDEYFAKRVSVAFLAGQTLSALVAVLQLLGQTIEVPGTIYGAVYGRAAGLAEHPTTLGLMSCIAVLVSLRILFTSRRFRILVLVALAANLLSLVASGSLTSAVMGLAIGLLVLVFCEREHLGRMLGWGVTFVVLLAVVFAATGVGQHLPSLAERYDQVTSPTEAGSWNARTLTFDFAWNRIMEDPVFGEGLSAKARGSYNGVTTVHNSVLRAWYQGGVILGIAYGALFFVVLVVVIRSMARRKYGGEASVMAAIFAYAMVSPLLEQRHLWLPVLICWASISRMESAAKIKAAPSLKGLDASFAGTRKLR</sequence>
<gene>
    <name evidence="7" type="ORF">NCTC10742_01454</name>
</gene>
<evidence type="ECO:0000259" key="6">
    <source>
        <dbReference type="Pfam" id="PF04932"/>
    </source>
</evidence>
<feature type="transmembrane region" description="Helical" evidence="5">
    <location>
        <begin position="26"/>
        <end position="47"/>
    </location>
</feature>
<dbReference type="Proteomes" id="UP000254291">
    <property type="component" value="Unassembled WGS sequence"/>
</dbReference>
<keyword evidence="3 5" id="KW-1133">Transmembrane helix</keyword>
<dbReference type="InterPro" id="IPR007016">
    <property type="entry name" value="O-antigen_ligase-rel_domated"/>
</dbReference>
<keyword evidence="2 5" id="KW-0812">Transmembrane</keyword>
<evidence type="ECO:0000313" key="7">
    <source>
        <dbReference type="EMBL" id="STZ42243.1"/>
    </source>
</evidence>
<accession>A0A378SHQ6</accession>
<feature type="transmembrane region" description="Helical" evidence="5">
    <location>
        <begin position="149"/>
        <end position="165"/>
    </location>
</feature>
<protein>
    <submittedName>
        <fullName evidence="7">O-antigen polymerase</fullName>
    </submittedName>
</protein>